<evidence type="ECO:0000256" key="2">
    <source>
        <dbReference type="ARBA" id="ARBA00022448"/>
    </source>
</evidence>
<dbReference type="InterPro" id="IPR003439">
    <property type="entry name" value="ABC_transporter-like_ATP-bd"/>
</dbReference>
<dbReference type="PANTHER" id="PTHR43820">
    <property type="entry name" value="HIGH-AFFINITY BRANCHED-CHAIN AMINO ACID TRANSPORT ATP-BINDING PROTEIN LIVF"/>
    <property type="match status" value="1"/>
</dbReference>
<keyword evidence="3" id="KW-0547">Nucleotide-binding</keyword>
<dbReference type="SMART" id="SM00382">
    <property type="entry name" value="AAA"/>
    <property type="match status" value="1"/>
</dbReference>
<evidence type="ECO:0000259" key="6">
    <source>
        <dbReference type="PROSITE" id="PS50893"/>
    </source>
</evidence>
<evidence type="ECO:0000313" key="8">
    <source>
        <dbReference type="Proteomes" id="UP000245711"/>
    </source>
</evidence>
<dbReference type="Proteomes" id="UP000245711">
    <property type="component" value="Chromosome"/>
</dbReference>
<comment type="similarity">
    <text evidence="1">Belongs to the ABC transporter superfamily.</text>
</comment>
<dbReference type="OrthoDB" id="9776369at2"/>
<keyword evidence="8" id="KW-1185">Reference proteome</keyword>
<dbReference type="GO" id="GO:0015807">
    <property type="term" value="P:L-amino acid transport"/>
    <property type="evidence" value="ECO:0007669"/>
    <property type="project" value="TreeGrafter"/>
</dbReference>
<dbReference type="PANTHER" id="PTHR43820:SF4">
    <property type="entry name" value="HIGH-AFFINITY BRANCHED-CHAIN AMINO ACID TRANSPORT ATP-BINDING PROTEIN LIVF"/>
    <property type="match status" value="1"/>
</dbReference>
<dbReference type="SUPFAM" id="SSF52540">
    <property type="entry name" value="P-loop containing nucleoside triphosphate hydrolases"/>
    <property type="match status" value="1"/>
</dbReference>
<dbReference type="InterPro" id="IPR003593">
    <property type="entry name" value="AAA+_ATPase"/>
</dbReference>
<evidence type="ECO:0000256" key="4">
    <source>
        <dbReference type="ARBA" id="ARBA00022840"/>
    </source>
</evidence>
<dbReference type="InterPro" id="IPR052156">
    <property type="entry name" value="BCAA_Transport_ATP-bd_LivF"/>
</dbReference>
<feature type="domain" description="ABC transporter" evidence="6">
    <location>
        <begin position="13"/>
        <end position="243"/>
    </location>
</feature>
<gene>
    <name evidence="7" type="ORF">CBI38_14255</name>
</gene>
<dbReference type="Pfam" id="PF00005">
    <property type="entry name" value="ABC_tran"/>
    <property type="match status" value="1"/>
</dbReference>
<dbReference type="Gene3D" id="3.40.50.300">
    <property type="entry name" value="P-loop containing nucleotide triphosphate hydrolases"/>
    <property type="match status" value="1"/>
</dbReference>
<protein>
    <recommendedName>
        <fullName evidence="6">ABC transporter domain-containing protein</fullName>
    </recommendedName>
</protein>
<evidence type="ECO:0000256" key="5">
    <source>
        <dbReference type="ARBA" id="ARBA00022970"/>
    </source>
</evidence>
<organism evidence="7 8">
    <name type="scientific">Rhodococcus oxybenzonivorans</name>
    <dbReference type="NCBI Taxonomy" id="1990687"/>
    <lineage>
        <taxon>Bacteria</taxon>
        <taxon>Bacillati</taxon>
        <taxon>Actinomycetota</taxon>
        <taxon>Actinomycetes</taxon>
        <taxon>Mycobacteriales</taxon>
        <taxon>Nocardiaceae</taxon>
        <taxon>Rhodococcus</taxon>
    </lineage>
</organism>
<proteinExistence type="inferred from homology"/>
<accession>A0A2S2BVE1</accession>
<evidence type="ECO:0000256" key="1">
    <source>
        <dbReference type="ARBA" id="ARBA00005417"/>
    </source>
</evidence>
<dbReference type="KEGG" id="roz:CBI38_14255"/>
<dbReference type="PROSITE" id="PS50893">
    <property type="entry name" value="ABC_TRANSPORTER_2"/>
    <property type="match status" value="1"/>
</dbReference>
<dbReference type="EMBL" id="CP021354">
    <property type="protein sequence ID" value="AWK72552.1"/>
    <property type="molecule type" value="Genomic_DNA"/>
</dbReference>
<dbReference type="GO" id="GO:0015658">
    <property type="term" value="F:branched-chain amino acid transmembrane transporter activity"/>
    <property type="evidence" value="ECO:0007669"/>
    <property type="project" value="TreeGrafter"/>
</dbReference>
<sequence length="248" mass="26947">MSKPIWEYAVPLLNVENLTSGYGRNNIIRGISLAAEEGSITAIIGPNGAGKTTLVQTIAGVVDARGGSVRLGGEPLDGMSARERARRGLGYTPQLRNVFGALSVEDNLEVVTRAMRLPHDRVDEVFELFPILAERRKQRSGTLSGGQRQQLAIASSLLMRPRLLILDEPTTGLAPQIVDSLIEQICVIERSGTGVLWIIEEHPSQILPLCERVFLMESGQIHHEANGPQLLADPGFAEMFLGARIPQA</sequence>
<keyword evidence="2" id="KW-0813">Transport</keyword>
<dbReference type="GO" id="GO:0016887">
    <property type="term" value="F:ATP hydrolysis activity"/>
    <property type="evidence" value="ECO:0007669"/>
    <property type="project" value="InterPro"/>
</dbReference>
<keyword evidence="5" id="KW-0029">Amino-acid transport</keyword>
<name>A0A2S2BVE1_9NOCA</name>
<dbReference type="GO" id="GO:0005524">
    <property type="term" value="F:ATP binding"/>
    <property type="evidence" value="ECO:0007669"/>
    <property type="project" value="UniProtKB-KW"/>
</dbReference>
<keyword evidence="4" id="KW-0067">ATP-binding</keyword>
<evidence type="ECO:0000256" key="3">
    <source>
        <dbReference type="ARBA" id="ARBA00022741"/>
    </source>
</evidence>
<dbReference type="InterPro" id="IPR027417">
    <property type="entry name" value="P-loop_NTPase"/>
</dbReference>
<reference evidence="7 8" key="1">
    <citation type="submission" date="2017-05" db="EMBL/GenBank/DDBJ databases">
        <title>Isolation of Rhodococcus sp. S2-17 biodegrading of BP-3.</title>
        <authorList>
            <person name="Lee Y."/>
            <person name="Kim K.H."/>
            <person name="Chun B.H."/>
            <person name="Jung H.S."/>
            <person name="Jeon C.O."/>
        </authorList>
    </citation>
    <scope>NUCLEOTIDE SEQUENCE [LARGE SCALE GENOMIC DNA]</scope>
    <source>
        <strain evidence="7 8">S2-17</strain>
    </source>
</reference>
<dbReference type="CDD" id="cd03224">
    <property type="entry name" value="ABC_TM1139_LivF_branched"/>
    <property type="match status" value="1"/>
</dbReference>
<dbReference type="AlphaFoldDB" id="A0A2S2BVE1"/>
<evidence type="ECO:0000313" key="7">
    <source>
        <dbReference type="EMBL" id="AWK72552.1"/>
    </source>
</evidence>